<proteinExistence type="predicted"/>
<dbReference type="PANTHER" id="PTHR15191">
    <property type="entry name" value="PROTEIN CBG20567"/>
    <property type="match status" value="1"/>
</dbReference>
<dbReference type="Ensembl" id="ENSPSTT00000027290.1">
    <property type="protein sequence ID" value="ENSPSTP00000025939.1"/>
    <property type="gene ID" value="ENSPSTG00000019072.1"/>
</dbReference>
<dbReference type="GO" id="GO:0006606">
    <property type="term" value="P:protein import into nucleus"/>
    <property type="evidence" value="ECO:0007669"/>
    <property type="project" value="TreeGrafter"/>
</dbReference>
<reference evidence="1" key="1">
    <citation type="submission" date="2025-08" db="UniProtKB">
        <authorList>
            <consortium name="Ensembl"/>
        </authorList>
    </citation>
    <scope>IDENTIFICATION</scope>
</reference>
<name>A0A8C9G592_PAVCR</name>
<dbReference type="Proteomes" id="UP000694428">
    <property type="component" value="Unplaced"/>
</dbReference>
<protein>
    <recommendedName>
        <fullName evidence="3">PTTG1 interacting protein</fullName>
    </recommendedName>
</protein>
<evidence type="ECO:0000313" key="2">
    <source>
        <dbReference type="Proteomes" id="UP000694428"/>
    </source>
</evidence>
<dbReference type="AlphaFoldDB" id="A0A8C9G592"/>
<organism evidence="1 2">
    <name type="scientific">Pavo cristatus</name>
    <name type="common">Indian peafowl</name>
    <name type="synonym">Blue peafowl</name>
    <dbReference type="NCBI Taxonomy" id="9049"/>
    <lineage>
        <taxon>Eukaryota</taxon>
        <taxon>Metazoa</taxon>
        <taxon>Chordata</taxon>
        <taxon>Craniata</taxon>
        <taxon>Vertebrata</taxon>
        <taxon>Euteleostomi</taxon>
        <taxon>Archelosauria</taxon>
        <taxon>Archosauria</taxon>
        <taxon>Dinosauria</taxon>
        <taxon>Saurischia</taxon>
        <taxon>Theropoda</taxon>
        <taxon>Coelurosauria</taxon>
        <taxon>Aves</taxon>
        <taxon>Neognathae</taxon>
        <taxon>Galloanserae</taxon>
        <taxon>Galliformes</taxon>
        <taxon>Phasianidae</taxon>
        <taxon>Phasianinae</taxon>
        <taxon>Pavo</taxon>
    </lineage>
</organism>
<dbReference type="PANTHER" id="PTHR15191:SF12">
    <property type="entry name" value="PSI DOMAIN-CONTAINING PROTEIN"/>
    <property type="match status" value="1"/>
</dbReference>
<evidence type="ECO:0008006" key="3">
    <source>
        <dbReference type="Google" id="ProtNLM"/>
    </source>
</evidence>
<sequence length="108" mass="11953">VSKAISVCLSNVKAKDCWNQCLWCFTNNTCIDYPVRSILPPSSLCSLSNARWGVCWSVIPCPCSILLLEFIHSFLFSLKMHIPALLVDWSVLVQIHPSATIANSVALC</sequence>
<dbReference type="GO" id="GO:0005634">
    <property type="term" value="C:nucleus"/>
    <property type="evidence" value="ECO:0007669"/>
    <property type="project" value="TreeGrafter"/>
</dbReference>
<dbReference type="InterPro" id="IPR052304">
    <property type="entry name" value="PTTG1IP"/>
</dbReference>
<reference evidence="1" key="2">
    <citation type="submission" date="2025-09" db="UniProtKB">
        <authorList>
            <consortium name="Ensembl"/>
        </authorList>
    </citation>
    <scope>IDENTIFICATION</scope>
</reference>
<evidence type="ECO:0000313" key="1">
    <source>
        <dbReference type="Ensembl" id="ENSPSTP00000025939.1"/>
    </source>
</evidence>
<accession>A0A8C9G592</accession>
<dbReference type="GO" id="GO:0005737">
    <property type="term" value="C:cytoplasm"/>
    <property type="evidence" value="ECO:0007669"/>
    <property type="project" value="TreeGrafter"/>
</dbReference>
<keyword evidence="2" id="KW-1185">Reference proteome</keyword>